<protein>
    <submittedName>
        <fullName evidence="2">Peptidase U62</fullName>
    </submittedName>
</protein>
<dbReference type="RefSeq" id="WP_130649445.1">
    <property type="nucleotide sequence ID" value="NZ_BMHA01000004.1"/>
</dbReference>
<dbReference type="GO" id="GO:0008237">
    <property type="term" value="F:metallopeptidase activity"/>
    <property type="evidence" value="ECO:0007669"/>
    <property type="project" value="InterPro"/>
</dbReference>
<dbReference type="PANTHER" id="PTHR43666">
    <property type="entry name" value="TLDD PROTEIN"/>
    <property type="match status" value="1"/>
</dbReference>
<reference evidence="2" key="2">
    <citation type="submission" date="2020-09" db="EMBL/GenBank/DDBJ databases">
        <authorList>
            <person name="Sun Q."/>
            <person name="Zhou Y."/>
        </authorList>
    </citation>
    <scope>NUCLEOTIDE SEQUENCE</scope>
    <source>
        <strain evidence="2">CGMCC 1.14988</strain>
    </source>
</reference>
<name>A0A8J3A9A9_9ACTN</name>
<reference evidence="2" key="1">
    <citation type="journal article" date="2014" name="Int. J. Syst. Evol. Microbiol.">
        <title>Complete genome sequence of Corynebacterium casei LMG S-19264T (=DSM 44701T), isolated from a smear-ripened cheese.</title>
        <authorList>
            <consortium name="US DOE Joint Genome Institute (JGI-PGF)"/>
            <person name="Walter F."/>
            <person name="Albersmeier A."/>
            <person name="Kalinowski J."/>
            <person name="Ruckert C."/>
        </authorList>
    </citation>
    <scope>NUCLEOTIDE SEQUENCE</scope>
    <source>
        <strain evidence="2">CGMCC 1.14988</strain>
    </source>
</reference>
<dbReference type="Gene3D" id="3.30.2290.10">
    <property type="entry name" value="PmbA/TldD superfamily"/>
    <property type="match status" value="1"/>
</dbReference>
<dbReference type="GO" id="GO:0006508">
    <property type="term" value="P:proteolysis"/>
    <property type="evidence" value="ECO:0007669"/>
    <property type="project" value="InterPro"/>
</dbReference>
<dbReference type="AlphaFoldDB" id="A0A8J3A9A9"/>
<dbReference type="SUPFAM" id="SSF111283">
    <property type="entry name" value="Putative modulator of DNA gyrase, PmbA/TldD"/>
    <property type="match status" value="1"/>
</dbReference>
<dbReference type="Proteomes" id="UP000650511">
    <property type="component" value="Unassembled WGS sequence"/>
</dbReference>
<feature type="domain" description="Metalloprotease TldD/E C-terminal" evidence="1">
    <location>
        <begin position="232"/>
        <end position="456"/>
    </location>
</feature>
<organism evidence="2 3">
    <name type="scientific">Egicoccus halophilus</name>
    <dbReference type="NCBI Taxonomy" id="1670830"/>
    <lineage>
        <taxon>Bacteria</taxon>
        <taxon>Bacillati</taxon>
        <taxon>Actinomycetota</taxon>
        <taxon>Nitriliruptoria</taxon>
        <taxon>Egicoccales</taxon>
        <taxon>Egicoccaceae</taxon>
        <taxon>Egicoccus</taxon>
    </lineage>
</organism>
<dbReference type="Pfam" id="PF19289">
    <property type="entry name" value="PmbA_TldD_3rd"/>
    <property type="match status" value="1"/>
</dbReference>
<evidence type="ECO:0000259" key="1">
    <source>
        <dbReference type="Pfam" id="PF19289"/>
    </source>
</evidence>
<dbReference type="EMBL" id="BMHA01000004">
    <property type="protein sequence ID" value="GGI05220.1"/>
    <property type="molecule type" value="Genomic_DNA"/>
</dbReference>
<dbReference type="PANTHER" id="PTHR43666:SF1">
    <property type="entry name" value="CONSERVED PROTEIN"/>
    <property type="match status" value="1"/>
</dbReference>
<evidence type="ECO:0000313" key="3">
    <source>
        <dbReference type="Proteomes" id="UP000650511"/>
    </source>
</evidence>
<comment type="caution">
    <text evidence="2">The sequence shown here is derived from an EMBL/GenBank/DDBJ whole genome shotgun (WGS) entry which is preliminary data.</text>
</comment>
<dbReference type="InterPro" id="IPR045569">
    <property type="entry name" value="Metalloprtase-TldD/E_C"/>
</dbReference>
<evidence type="ECO:0000313" key="2">
    <source>
        <dbReference type="EMBL" id="GGI05220.1"/>
    </source>
</evidence>
<dbReference type="InterPro" id="IPR035068">
    <property type="entry name" value="TldD/PmbA_N"/>
</dbReference>
<proteinExistence type="predicted"/>
<keyword evidence="3" id="KW-1185">Reference proteome</keyword>
<sequence length="460" mass="48575">MTTDEHPVRDLTDLQALADRVVELVRTSPRAQHATVEANVLVGRTRHGLTRFANSFVHQHVGEDTVSVALTLAVDGRTATAATTDTRDDALRSLIASTLDSASLQPVDPHWPGATPPAPVTREGNFDAATADARPEERAERVKAFVDADRDLRAAGYLDTEATWAAFASTAGQRVVGRTSRATVDGIHQTGSSAGSAHQTSQRLTELDAAAAGALAADRGRRSAEFVDVDPGIYEVVLGPEAVATILTFLGVYGFNAKMHLEGGSYAKIGEQQLDAQLTILEDPDDPRSVALPFDNEGTPRRTYPLVEAGVTRNLAHDRRTARRAGTQTTGSAVPGGAGFGAVPTTMRLVAGTPPAEQLVADVGRGLLVTQFHYCRVLDPKTLVVTGLTRNGTFLVEDGEVVGAVGNLRFTQSFVQALAQGQVAAIGNDDRYADAEFGPGAVIAPSLRLKAWNFTGGARG</sequence>
<dbReference type="OrthoDB" id="9763230at2"/>
<accession>A0A8J3A9A9</accession>
<dbReference type="InterPro" id="IPR036059">
    <property type="entry name" value="TldD/PmbA_sf"/>
</dbReference>
<gene>
    <name evidence="2" type="ORF">GCM10011354_13010</name>
</gene>